<proteinExistence type="predicted"/>
<dbReference type="EMBL" id="LT629759">
    <property type="protein sequence ID" value="SDR84724.1"/>
    <property type="molecule type" value="Genomic_DNA"/>
</dbReference>
<evidence type="ECO:0000313" key="3">
    <source>
        <dbReference type="Proteomes" id="UP000199480"/>
    </source>
</evidence>
<sequence>MIFGMGLPELGMSILAMMLELAMPAVLLLVAVYFVVRKAVRDELGRTDKDRRP</sequence>
<dbReference type="AlphaFoldDB" id="A0A1H1MD17"/>
<protein>
    <submittedName>
        <fullName evidence="2">Uncharacterized protein</fullName>
    </submittedName>
</protein>
<accession>A0A1H1MD17</accession>
<keyword evidence="1" id="KW-1133">Transmembrane helix</keyword>
<keyword evidence="1" id="KW-0812">Transmembrane</keyword>
<dbReference type="RefSeq" id="WP_154540928.1">
    <property type="nucleotide sequence ID" value="NZ_JBQKGK010000009.1"/>
</dbReference>
<reference evidence="3" key="1">
    <citation type="submission" date="2016-10" db="EMBL/GenBank/DDBJ databases">
        <authorList>
            <person name="Varghese N."/>
            <person name="Submissions S."/>
        </authorList>
    </citation>
    <scope>NUCLEOTIDE SEQUENCE [LARGE SCALE GENOMIC DNA]</scope>
    <source>
        <strain evidence="3">DSM 22620</strain>
    </source>
</reference>
<organism evidence="2 3">
    <name type="scientific">Parafannyhessea umbonata</name>
    <dbReference type="NCBI Taxonomy" id="604330"/>
    <lineage>
        <taxon>Bacteria</taxon>
        <taxon>Bacillati</taxon>
        <taxon>Actinomycetota</taxon>
        <taxon>Coriobacteriia</taxon>
        <taxon>Coriobacteriales</taxon>
        <taxon>Atopobiaceae</taxon>
        <taxon>Parafannyhessea</taxon>
    </lineage>
</organism>
<evidence type="ECO:0000256" key="1">
    <source>
        <dbReference type="SAM" id="Phobius"/>
    </source>
</evidence>
<dbReference type="Proteomes" id="UP000199480">
    <property type="component" value="Chromosome I"/>
</dbReference>
<dbReference type="GeneID" id="78501469"/>
<gene>
    <name evidence="2" type="ORF">SAMN04489857_1388</name>
</gene>
<keyword evidence="1" id="KW-0472">Membrane</keyword>
<feature type="transmembrane region" description="Helical" evidence="1">
    <location>
        <begin position="12"/>
        <end position="36"/>
    </location>
</feature>
<evidence type="ECO:0000313" key="2">
    <source>
        <dbReference type="EMBL" id="SDR84724.1"/>
    </source>
</evidence>
<name>A0A1H1MD17_9ACTN</name>